<keyword evidence="4" id="KW-1185">Reference proteome</keyword>
<comment type="caution">
    <text evidence="3">The sequence shown here is derived from an EMBL/GenBank/DDBJ whole genome shotgun (WGS) entry which is preliminary data.</text>
</comment>
<keyword evidence="2" id="KW-0732">Signal</keyword>
<proteinExistence type="predicted"/>
<evidence type="ECO:0000313" key="4">
    <source>
        <dbReference type="Proteomes" id="UP001185659"/>
    </source>
</evidence>
<organism evidence="3 4">
    <name type="scientific">Nitratireductor aquimarinus</name>
    <dbReference type="NCBI Taxonomy" id="889300"/>
    <lineage>
        <taxon>Bacteria</taxon>
        <taxon>Pseudomonadati</taxon>
        <taxon>Pseudomonadota</taxon>
        <taxon>Alphaproteobacteria</taxon>
        <taxon>Hyphomicrobiales</taxon>
        <taxon>Phyllobacteriaceae</taxon>
        <taxon>Nitratireductor</taxon>
    </lineage>
</organism>
<dbReference type="EMBL" id="JAWLIP010000004">
    <property type="protein sequence ID" value="MDV6226559.1"/>
    <property type="molecule type" value="Genomic_DNA"/>
</dbReference>
<gene>
    <name evidence="3" type="ORF">R2G56_09725</name>
</gene>
<name>A0ABU4AJZ3_9HYPH</name>
<feature type="region of interest" description="Disordered" evidence="1">
    <location>
        <begin position="39"/>
        <end position="68"/>
    </location>
</feature>
<feature type="signal peptide" evidence="2">
    <location>
        <begin position="1"/>
        <end position="31"/>
    </location>
</feature>
<evidence type="ECO:0000256" key="2">
    <source>
        <dbReference type="SAM" id="SignalP"/>
    </source>
</evidence>
<dbReference type="Proteomes" id="UP001185659">
    <property type="component" value="Unassembled WGS sequence"/>
</dbReference>
<reference evidence="3 4" key="1">
    <citation type="submission" date="2023-10" db="EMBL/GenBank/DDBJ databases">
        <authorList>
            <person name="Venkata Ramana C."/>
            <person name="Sasikala C."/>
            <person name="Dhurka M."/>
        </authorList>
    </citation>
    <scope>NUCLEOTIDE SEQUENCE [LARGE SCALE GENOMIC DNA]</scope>
    <source>
        <strain evidence="3 4">KCTC 32151</strain>
    </source>
</reference>
<feature type="chain" id="PRO_5045804330" evidence="2">
    <location>
        <begin position="32"/>
        <end position="97"/>
    </location>
</feature>
<sequence length="97" mass="11000">MSAVLKDGLRIAGMAFALATVAIQAAMPVHAAEDTKTLTDAERARQERAESEAERTRDAMDDQHREWLHQQQDLKYRIQPVQPDLDVPIYTAPPRLY</sequence>
<dbReference type="RefSeq" id="WP_317561157.1">
    <property type="nucleotide sequence ID" value="NZ_JAWLIP010000004.1"/>
</dbReference>
<evidence type="ECO:0000313" key="3">
    <source>
        <dbReference type="EMBL" id="MDV6226559.1"/>
    </source>
</evidence>
<evidence type="ECO:0000256" key="1">
    <source>
        <dbReference type="SAM" id="MobiDB-lite"/>
    </source>
</evidence>
<protein>
    <submittedName>
        <fullName evidence="3">Uncharacterized protein</fullName>
    </submittedName>
</protein>
<accession>A0ABU4AJZ3</accession>